<sequence length="103" mass="12435">MYKITNRQFEVFQAAALEDYIMRMLQHIKTEYPEVYYVKENTDLRVLIEENVRIAEAFFLTEEYAVTRLLDYRILFGNDFLSEPAFEWVLDTLNDESYSDIKK</sequence>
<name>A0A1V1NVF4_9BACT</name>
<dbReference type="AlphaFoldDB" id="A0A1V1NVF4"/>
<evidence type="ECO:0000313" key="1">
    <source>
        <dbReference type="EMBL" id="ETR66535.1"/>
    </source>
</evidence>
<protein>
    <submittedName>
        <fullName evidence="1">Uncharacterized protein</fullName>
    </submittedName>
</protein>
<proteinExistence type="predicted"/>
<dbReference type="Proteomes" id="UP000189670">
    <property type="component" value="Unassembled WGS sequence"/>
</dbReference>
<gene>
    <name evidence="1" type="ORF">OMM_12672</name>
</gene>
<dbReference type="EMBL" id="ATBP01001920">
    <property type="protein sequence ID" value="ETR66535.1"/>
    <property type="molecule type" value="Genomic_DNA"/>
</dbReference>
<evidence type="ECO:0000313" key="2">
    <source>
        <dbReference type="Proteomes" id="UP000189670"/>
    </source>
</evidence>
<reference evidence="2" key="1">
    <citation type="submission" date="2012-11" db="EMBL/GenBank/DDBJ databases">
        <authorList>
            <person name="Lucero-Rivera Y.E."/>
            <person name="Tovar-Ramirez D."/>
        </authorList>
    </citation>
    <scope>NUCLEOTIDE SEQUENCE [LARGE SCALE GENOMIC DNA]</scope>
    <source>
        <strain evidence="2">Araruama</strain>
    </source>
</reference>
<organism evidence="1 2">
    <name type="scientific">Candidatus Magnetoglobus multicellularis str. Araruama</name>
    <dbReference type="NCBI Taxonomy" id="890399"/>
    <lineage>
        <taxon>Bacteria</taxon>
        <taxon>Pseudomonadati</taxon>
        <taxon>Thermodesulfobacteriota</taxon>
        <taxon>Desulfobacteria</taxon>
        <taxon>Desulfobacterales</taxon>
        <taxon>Desulfobacteraceae</taxon>
        <taxon>Candidatus Magnetoglobus</taxon>
    </lineage>
</organism>
<accession>A0A1V1NVF4</accession>
<comment type="caution">
    <text evidence="1">The sequence shown here is derived from an EMBL/GenBank/DDBJ whole genome shotgun (WGS) entry which is preliminary data.</text>
</comment>